<keyword evidence="2" id="KW-0378">Hydrolase</keyword>
<name>A0AB37IN37_HAEPA</name>
<evidence type="ECO:0000313" key="2">
    <source>
        <dbReference type="EMBL" id="RDE92518.1"/>
    </source>
</evidence>
<keyword evidence="2" id="KW-0255">Endonuclease</keyword>
<dbReference type="InterPro" id="IPR003615">
    <property type="entry name" value="HNH_nuc"/>
</dbReference>
<gene>
    <name evidence="2" type="ORF">DPV97_05325</name>
</gene>
<comment type="caution">
    <text evidence="2">The sequence shown here is derived from an EMBL/GenBank/DDBJ whole genome shotgun (WGS) entry which is preliminary data.</text>
</comment>
<dbReference type="AlphaFoldDB" id="A0AB37IN37"/>
<dbReference type="Pfam" id="PF13391">
    <property type="entry name" value="HNH_2"/>
    <property type="match status" value="1"/>
</dbReference>
<sequence length="237" mass="27625">MEIKMEKSINNKTKVIDALKELGGTGALQEIYDAVEKIYPNTIEYYKNEESYKAMIRDCLESHSSDSEKFKSTKEDLFYIVFNKGDGIWGLREYIEAHDISSNEELDTEGISNSKYRKTQGKFRRELLRVYNNKCPFTEIDALSLLVASHINPWHCDEGARNNTNNGIILSIHLDKLFDIGLISMSEDGQLLYKNDKVKTLIEKNFHLKNTSLDKKFLTEERLQFLKSHRKRHKYSQ</sequence>
<dbReference type="EMBL" id="QEPZ01000003">
    <property type="protein sequence ID" value="RDE92518.1"/>
    <property type="molecule type" value="Genomic_DNA"/>
</dbReference>
<protein>
    <submittedName>
        <fullName evidence="2">HNH endonuclease</fullName>
    </submittedName>
</protein>
<dbReference type="Proteomes" id="UP000253763">
    <property type="component" value="Unassembled WGS sequence"/>
</dbReference>
<keyword evidence="2" id="KW-0540">Nuclease</keyword>
<reference evidence="2 3" key="1">
    <citation type="submission" date="2018-05" db="EMBL/GenBank/DDBJ databases">
        <title>Draft Genome Sequences for a Diverse set of 7 Haemophilus Species.</title>
        <authorList>
            <person name="Nichols M."/>
            <person name="Topaz N."/>
            <person name="Wang X."/>
            <person name="Wang X."/>
            <person name="Boxrud D."/>
        </authorList>
    </citation>
    <scope>NUCLEOTIDE SEQUENCE [LARGE SCALE GENOMIC DNA]</scope>
    <source>
        <strain evidence="2 3">C2008003258</strain>
    </source>
</reference>
<proteinExistence type="predicted"/>
<organism evidence="2 3">
    <name type="scientific">Haemophilus parainfluenzae</name>
    <dbReference type="NCBI Taxonomy" id="729"/>
    <lineage>
        <taxon>Bacteria</taxon>
        <taxon>Pseudomonadati</taxon>
        <taxon>Pseudomonadota</taxon>
        <taxon>Gammaproteobacteria</taxon>
        <taxon>Pasteurellales</taxon>
        <taxon>Pasteurellaceae</taxon>
        <taxon>Haemophilus</taxon>
    </lineage>
</organism>
<accession>A0AB37IN37</accession>
<evidence type="ECO:0000259" key="1">
    <source>
        <dbReference type="Pfam" id="PF13391"/>
    </source>
</evidence>
<feature type="domain" description="HNH nuclease" evidence="1">
    <location>
        <begin position="135"/>
        <end position="184"/>
    </location>
</feature>
<dbReference type="GO" id="GO:0004519">
    <property type="term" value="F:endonuclease activity"/>
    <property type="evidence" value="ECO:0007669"/>
    <property type="project" value="UniProtKB-KW"/>
</dbReference>
<evidence type="ECO:0000313" key="3">
    <source>
        <dbReference type="Proteomes" id="UP000253763"/>
    </source>
</evidence>